<dbReference type="AlphaFoldDB" id="A0A455W7Z1"/>
<organism evidence="1">
    <name type="scientific">Marinobacter nauticus</name>
    <name type="common">Marinobacter hydrocarbonoclasticus</name>
    <name type="synonym">Marinobacter aquaeolei</name>
    <dbReference type="NCBI Taxonomy" id="2743"/>
    <lineage>
        <taxon>Bacteria</taxon>
        <taxon>Pseudomonadati</taxon>
        <taxon>Pseudomonadota</taxon>
        <taxon>Gammaproteobacteria</taxon>
        <taxon>Pseudomonadales</taxon>
        <taxon>Marinobacteraceae</taxon>
        <taxon>Marinobacter</taxon>
    </lineage>
</organism>
<sequence length="262" mass="27728">MRWGCKFQWGWCAALIAAGFAPVAPAFGGKALELRVHSELASYTVAQKRLQAYLDRQGCDASVVIAVAEPEFEDMAERPGVVFSAQPVGGEQVLKAVNPAGKSPVPVWVTRKTSGVRSLAELNGRDVSLVAGVDPVGGAAALQALASQGVTPDRGQRYLAADFSSALGLLLHNNTHAAASELGFVSGLLESQGLAVTWQGQPVEGAGWYQTAPEASVSQIDLCLAALIRIQRSDDRQVFQLFPEWVSGFVPPESTQEKDSAP</sequence>
<evidence type="ECO:0000313" key="1">
    <source>
        <dbReference type="EMBL" id="BBJ05360.1"/>
    </source>
</evidence>
<protein>
    <submittedName>
        <fullName evidence="1">Uncharacterized protein</fullName>
    </submittedName>
</protein>
<dbReference type="Pfam" id="PF12974">
    <property type="entry name" value="Phosphonate-bd"/>
    <property type="match status" value="1"/>
</dbReference>
<gene>
    <name evidence="1" type="ORF">YBY_32090</name>
</gene>
<proteinExistence type="predicted"/>
<accession>A0A455W7Z1</accession>
<dbReference type="EMBL" id="AP019537">
    <property type="protein sequence ID" value="BBJ05360.1"/>
    <property type="molecule type" value="Genomic_DNA"/>
</dbReference>
<reference evidence="1" key="1">
    <citation type="submission" date="2019-03" db="EMBL/GenBank/DDBJ databases">
        <title>Whole genome analysis of nitrate-reducing bacteria Marinobacter hydrocarbonoclasticus YB03.</title>
        <authorList>
            <person name="Azam A.H."/>
            <person name="Yuk S.R."/>
            <person name="Kamarisima K."/>
            <person name="Miyanaga K."/>
            <person name="Tanji Y."/>
        </authorList>
    </citation>
    <scope>NUCLEOTIDE SEQUENCE</scope>
    <source>
        <strain evidence="1">YB03</strain>
    </source>
</reference>
<name>A0A455W7Z1_MARNT</name>
<dbReference type="SUPFAM" id="SSF53850">
    <property type="entry name" value="Periplasmic binding protein-like II"/>
    <property type="match status" value="1"/>
</dbReference>